<feature type="transmembrane region" description="Helical" evidence="16">
    <location>
        <begin position="286"/>
        <end position="308"/>
    </location>
</feature>
<sequence>MFSVNRLTFWFIVSYLCLLILGMIGVKQVSYQGLLDEHKLQLERFTSHIENRLDKFAHLPRLLSNDLALLEALRHADNAAQIDVTNRYLEEVNAIIGASDTYLLDHLGTTLAASNWQKDTSFIGRNFAFRPYFSQAMSLGKSEYFALGSTSGTRGYYYGHAIYNQAQAVGIVVIKMDLTAIESIWKDKSSVFVATDDRNIVFMSSTVQWLLKSLAPLDAKVRQRITDSQQYLDTNIESLDFVGDFSPLVTEVNSAVDKVFGTLIVSSKPLPKLHLTMRIFSAKHSIWISMLIYFALCSLLFVTIWLIWQLYDHRRQKFIQIETLQKAANQKLELQVMARTSELQAEISERMKTEQALINTQNELIQAAKLAVLGQMSASISHELNNPLAAIRSFADNAVAFIRKEQYDMAENNLCRIGDLTERMAKISHQLKAFARKSDPTTLVEAELRPLLLSCKVLLDPELKKQQITVNIALIEDCPKVIVNPIHVEQVIINLVTNAIDAMAEETDKILLISTELNADRSLSIHVDDNGCGLPPQQESSVFSPFVTSKSKGLGLGLSISHHLLKHMGGDLYASPSPTLKGARFTVQLPCSQ</sequence>
<dbReference type="Pfam" id="PF02518">
    <property type="entry name" value="HATPase_c"/>
    <property type="match status" value="1"/>
</dbReference>
<dbReference type="InterPro" id="IPR036097">
    <property type="entry name" value="HisK_dim/P_sf"/>
</dbReference>
<dbReference type="InterPro" id="IPR003661">
    <property type="entry name" value="HisK_dim/P_dom"/>
</dbReference>
<dbReference type="SMART" id="SM00387">
    <property type="entry name" value="HATPase_c"/>
    <property type="match status" value="1"/>
</dbReference>
<dbReference type="CDD" id="cd00082">
    <property type="entry name" value="HisKA"/>
    <property type="match status" value="1"/>
</dbReference>
<dbReference type="GO" id="GO:0005886">
    <property type="term" value="C:plasma membrane"/>
    <property type="evidence" value="ECO:0007669"/>
    <property type="project" value="UniProtKB-SubCell"/>
</dbReference>
<dbReference type="EC" id="2.7.13.3" evidence="3"/>
<dbReference type="EMBL" id="CP162601">
    <property type="protein sequence ID" value="XDK24381.1"/>
    <property type="molecule type" value="Genomic_DNA"/>
</dbReference>
<keyword evidence="10" id="KW-0418">Kinase</keyword>
<feature type="domain" description="Histidine kinase" evidence="17">
    <location>
        <begin position="379"/>
        <end position="593"/>
    </location>
</feature>
<evidence type="ECO:0000256" key="13">
    <source>
        <dbReference type="ARBA" id="ARBA00023012"/>
    </source>
</evidence>
<keyword evidence="9" id="KW-0547">Nucleotide-binding</keyword>
<feature type="transmembrane region" description="Helical" evidence="16">
    <location>
        <begin position="7"/>
        <end position="26"/>
    </location>
</feature>
<evidence type="ECO:0000256" key="10">
    <source>
        <dbReference type="ARBA" id="ARBA00022777"/>
    </source>
</evidence>
<evidence type="ECO:0000256" key="12">
    <source>
        <dbReference type="ARBA" id="ARBA00022989"/>
    </source>
</evidence>
<dbReference type="SMART" id="SM00388">
    <property type="entry name" value="HisKA"/>
    <property type="match status" value="1"/>
</dbReference>
<comment type="subcellular location">
    <subcellularLocation>
        <location evidence="2">Cell inner membrane</location>
        <topology evidence="2">Multi-pass membrane protein</topology>
    </subcellularLocation>
</comment>
<proteinExistence type="predicted"/>
<dbReference type="SUPFAM" id="SSF103190">
    <property type="entry name" value="Sensory domain-like"/>
    <property type="match status" value="1"/>
</dbReference>
<dbReference type="InterPro" id="IPR004358">
    <property type="entry name" value="Sig_transdc_His_kin-like_C"/>
</dbReference>
<dbReference type="InterPro" id="IPR036890">
    <property type="entry name" value="HATPase_C_sf"/>
</dbReference>
<dbReference type="PRINTS" id="PR00344">
    <property type="entry name" value="BCTRLSENSOR"/>
</dbReference>
<evidence type="ECO:0000313" key="18">
    <source>
        <dbReference type="EMBL" id="XDK24381.1"/>
    </source>
</evidence>
<dbReference type="InterPro" id="IPR005467">
    <property type="entry name" value="His_kinase_dom"/>
</dbReference>
<dbReference type="Pfam" id="PF00512">
    <property type="entry name" value="HisKA"/>
    <property type="match status" value="1"/>
</dbReference>
<evidence type="ECO:0000256" key="11">
    <source>
        <dbReference type="ARBA" id="ARBA00022840"/>
    </source>
</evidence>
<evidence type="ECO:0000256" key="5">
    <source>
        <dbReference type="ARBA" id="ARBA00022519"/>
    </source>
</evidence>
<dbReference type="AlphaFoldDB" id="A0AB39HDH2"/>
<dbReference type="FunFam" id="1.10.287.130:FF:000049">
    <property type="entry name" value="C4-dicarboxylate transport sensor protein DctB"/>
    <property type="match status" value="1"/>
</dbReference>
<keyword evidence="7" id="KW-0808">Transferase</keyword>
<dbReference type="PROSITE" id="PS50109">
    <property type="entry name" value="HIS_KIN"/>
    <property type="match status" value="1"/>
</dbReference>
<keyword evidence="5" id="KW-0997">Cell inner membrane</keyword>
<evidence type="ECO:0000256" key="3">
    <source>
        <dbReference type="ARBA" id="ARBA00012438"/>
    </source>
</evidence>
<evidence type="ECO:0000256" key="14">
    <source>
        <dbReference type="ARBA" id="ARBA00023136"/>
    </source>
</evidence>
<evidence type="ECO:0000256" key="16">
    <source>
        <dbReference type="SAM" id="Phobius"/>
    </source>
</evidence>
<keyword evidence="14 16" id="KW-0472">Membrane</keyword>
<keyword evidence="4" id="KW-1003">Cell membrane</keyword>
<dbReference type="GO" id="GO:0000155">
    <property type="term" value="F:phosphorelay sensor kinase activity"/>
    <property type="evidence" value="ECO:0007669"/>
    <property type="project" value="InterPro"/>
</dbReference>
<evidence type="ECO:0000256" key="2">
    <source>
        <dbReference type="ARBA" id="ARBA00004429"/>
    </source>
</evidence>
<dbReference type="InterPro" id="IPR003594">
    <property type="entry name" value="HATPase_dom"/>
</dbReference>
<protein>
    <recommendedName>
        <fullName evidence="15">C4-dicarboxylate transport sensor protein DctB</fullName>
        <ecNumber evidence="3">2.7.13.3</ecNumber>
    </recommendedName>
</protein>
<dbReference type="Gene3D" id="3.30.450.20">
    <property type="entry name" value="PAS domain"/>
    <property type="match status" value="2"/>
</dbReference>
<gene>
    <name evidence="18" type="ORF">AB0763_09150</name>
</gene>
<accession>A0AB39HDH2</accession>
<keyword evidence="11 18" id="KW-0067">ATP-binding</keyword>
<dbReference type="InterPro" id="IPR017055">
    <property type="entry name" value="Sig_transdc_His_kinase_DctB"/>
</dbReference>
<evidence type="ECO:0000256" key="9">
    <source>
        <dbReference type="ARBA" id="ARBA00022741"/>
    </source>
</evidence>
<keyword evidence="12 16" id="KW-1133">Transmembrane helix</keyword>
<dbReference type="Gene3D" id="3.30.565.10">
    <property type="entry name" value="Histidine kinase-like ATPase, C-terminal domain"/>
    <property type="match status" value="1"/>
</dbReference>
<name>A0AB39HDH2_9VIBR</name>
<evidence type="ECO:0000256" key="6">
    <source>
        <dbReference type="ARBA" id="ARBA00022553"/>
    </source>
</evidence>
<dbReference type="KEGG" id="vih:AB0763_09150"/>
<evidence type="ECO:0000256" key="8">
    <source>
        <dbReference type="ARBA" id="ARBA00022692"/>
    </source>
</evidence>
<evidence type="ECO:0000256" key="1">
    <source>
        <dbReference type="ARBA" id="ARBA00000085"/>
    </source>
</evidence>
<dbReference type="FunFam" id="3.30.450.20:FF:000127">
    <property type="entry name" value="C4-dicarboxylate transport sensor protein"/>
    <property type="match status" value="1"/>
</dbReference>
<evidence type="ECO:0000256" key="15">
    <source>
        <dbReference type="ARBA" id="ARBA00073143"/>
    </source>
</evidence>
<dbReference type="PANTHER" id="PTHR43065">
    <property type="entry name" value="SENSOR HISTIDINE KINASE"/>
    <property type="match status" value="1"/>
</dbReference>
<dbReference type="SUPFAM" id="SSF55874">
    <property type="entry name" value="ATPase domain of HSP90 chaperone/DNA topoisomerase II/histidine kinase"/>
    <property type="match status" value="1"/>
</dbReference>
<keyword evidence="13" id="KW-0902">Two-component regulatory system</keyword>
<dbReference type="Gene3D" id="1.10.287.130">
    <property type="match status" value="1"/>
</dbReference>
<comment type="catalytic activity">
    <reaction evidence="1">
        <text>ATP + protein L-histidine = ADP + protein N-phospho-L-histidine.</text>
        <dbReference type="EC" id="2.7.13.3"/>
    </reaction>
</comment>
<dbReference type="GO" id="GO:0005524">
    <property type="term" value="F:ATP binding"/>
    <property type="evidence" value="ECO:0007669"/>
    <property type="project" value="UniProtKB-KW"/>
</dbReference>
<evidence type="ECO:0000256" key="7">
    <source>
        <dbReference type="ARBA" id="ARBA00022679"/>
    </source>
</evidence>
<dbReference type="PANTHER" id="PTHR43065:SF46">
    <property type="entry name" value="C4-DICARBOXYLATE TRANSPORT SENSOR PROTEIN DCTB"/>
    <property type="match status" value="1"/>
</dbReference>
<dbReference type="PIRSF" id="PIRSF036431">
    <property type="entry name" value="STHK_DctB"/>
    <property type="match status" value="1"/>
</dbReference>
<evidence type="ECO:0000256" key="4">
    <source>
        <dbReference type="ARBA" id="ARBA00022475"/>
    </source>
</evidence>
<evidence type="ECO:0000259" key="17">
    <source>
        <dbReference type="PROSITE" id="PS50109"/>
    </source>
</evidence>
<keyword evidence="6" id="KW-0597">Phosphoprotein</keyword>
<keyword evidence="8 16" id="KW-0812">Transmembrane</keyword>
<dbReference type="InterPro" id="IPR029151">
    <property type="entry name" value="Sensor-like_sf"/>
</dbReference>
<dbReference type="RefSeq" id="WP_306100439.1">
    <property type="nucleotide sequence ID" value="NZ_CP162601.1"/>
</dbReference>
<dbReference type="SUPFAM" id="SSF47384">
    <property type="entry name" value="Homodimeric domain of signal transducing histidine kinase"/>
    <property type="match status" value="1"/>
</dbReference>
<reference evidence="18" key="1">
    <citation type="submission" date="2024-07" db="EMBL/GenBank/DDBJ databases">
        <title>Genome Analysis of a Potential Novel Vibrio Species Secreting pH- and Thermo-stable Alginate Lyase and its Application in Producing Alginate Oligosaccharides.</title>
        <authorList>
            <person name="Huang H."/>
            <person name="Bao K."/>
        </authorList>
    </citation>
    <scope>NUCLEOTIDE SEQUENCE</scope>
    <source>
        <strain evidence="18">HB236076</strain>
    </source>
</reference>
<organism evidence="18">
    <name type="scientific">Vibrio sp. HB236076</name>
    <dbReference type="NCBI Taxonomy" id="3232307"/>
    <lineage>
        <taxon>Bacteria</taxon>
        <taxon>Pseudomonadati</taxon>
        <taxon>Pseudomonadota</taxon>
        <taxon>Gammaproteobacteria</taxon>
        <taxon>Vibrionales</taxon>
        <taxon>Vibrionaceae</taxon>
        <taxon>Vibrio</taxon>
    </lineage>
</organism>